<comment type="caution">
    <text evidence="1">The sequence shown here is derived from an EMBL/GenBank/DDBJ whole genome shotgun (WGS) entry which is preliminary data.</text>
</comment>
<protein>
    <submittedName>
        <fullName evidence="1">Short-chain dehydrogenase</fullName>
    </submittedName>
</protein>
<dbReference type="PRINTS" id="PR00081">
    <property type="entry name" value="GDHRDH"/>
</dbReference>
<name>A0A7Z7ESP4_9GAMM</name>
<dbReference type="InterPro" id="IPR051468">
    <property type="entry name" value="Fungal_SecMetab_SDRs"/>
</dbReference>
<proteinExistence type="predicted"/>
<sequence>MYLIFGASGGLGLALAQHASARGDTVVAVSRSGRPEAFTGEWIQVQGYEPEHMQPVLQAIEGQTLTGVISALGILHTNNFMPEKRIEDLSAEALEQTYYVNAVLPMLLLQALKSKLPTNSPCVWVQLSAKVGSITDNYLGGWYSYRASKAALNMLLKTAAIELKRTHKQLTIAAIHPGTTDTELSKPFQRRLPADKLYTPELSAERIWQVIENLEPEQSGQLFHWDGKQLPY</sequence>
<dbReference type="CDD" id="cd05325">
    <property type="entry name" value="carb_red_sniffer_like_SDR_c"/>
    <property type="match status" value="1"/>
</dbReference>
<dbReference type="RefSeq" id="WP_169931611.1">
    <property type="nucleotide sequence ID" value="NZ_PIPR01000004.1"/>
</dbReference>
<dbReference type="GO" id="GO:0016491">
    <property type="term" value="F:oxidoreductase activity"/>
    <property type="evidence" value="ECO:0007669"/>
    <property type="project" value="TreeGrafter"/>
</dbReference>
<dbReference type="GO" id="GO:0005737">
    <property type="term" value="C:cytoplasm"/>
    <property type="evidence" value="ECO:0007669"/>
    <property type="project" value="TreeGrafter"/>
</dbReference>
<evidence type="ECO:0000313" key="1">
    <source>
        <dbReference type="EMBL" id="RUO39012.1"/>
    </source>
</evidence>
<accession>A0A7Z7ESP4</accession>
<dbReference type="PANTHER" id="PTHR43544:SF12">
    <property type="entry name" value="NAD(P)-BINDING ROSSMANN-FOLD SUPERFAMILY PROTEIN"/>
    <property type="match status" value="1"/>
</dbReference>
<dbReference type="InterPro" id="IPR036291">
    <property type="entry name" value="NAD(P)-bd_dom_sf"/>
</dbReference>
<evidence type="ECO:0000313" key="2">
    <source>
        <dbReference type="Proteomes" id="UP000287766"/>
    </source>
</evidence>
<dbReference type="InterPro" id="IPR002347">
    <property type="entry name" value="SDR_fam"/>
</dbReference>
<keyword evidence="2" id="KW-1185">Reference proteome</keyword>
<gene>
    <name evidence="1" type="ORF">CWE22_11345</name>
</gene>
<dbReference type="EMBL" id="PIPR01000004">
    <property type="protein sequence ID" value="RUO39012.1"/>
    <property type="molecule type" value="Genomic_DNA"/>
</dbReference>
<reference evidence="2" key="1">
    <citation type="journal article" date="2018" name="Front. Microbiol.">
        <title>Genome-Based Analysis Reveals the Taxonomy and Diversity of the Family Idiomarinaceae.</title>
        <authorList>
            <person name="Liu Y."/>
            <person name="Lai Q."/>
            <person name="Shao Z."/>
        </authorList>
    </citation>
    <scope>NUCLEOTIDE SEQUENCE [LARGE SCALE GENOMIC DNA]</scope>
    <source>
        <strain evidence="2">KYW314</strain>
    </source>
</reference>
<organism evidence="1 2">
    <name type="scientific">Pseudidiomarina aestuarii</name>
    <dbReference type="NCBI Taxonomy" id="624146"/>
    <lineage>
        <taxon>Bacteria</taxon>
        <taxon>Pseudomonadati</taxon>
        <taxon>Pseudomonadota</taxon>
        <taxon>Gammaproteobacteria</taxon>
        <taxon>Alteromonadales</taxon>
        <taxon>Idiomarinaceae</taxon>
        <taxon>Pseudidiomarina</taxon>
    </lineage>
</organism>
<dbReference type="Pfam" id="PF00106">
    <property type="entry name" value="adh_short"/>
    <property type="match status" value="1"/>
</dbReference>
<dbReference type="Gene3D" id="3.40.50.720">
    <property type="entry name" value="NAD(P)-binding Rossmann-like Domain"/>
    <property type="match status" value="1"/>
</dbReference>
<dbReference type="PANTHER" id="PTHR43544">
    <property type="entry name" value="SHORT-CHAIN DEHYDROGENASE/REDUCTASE"/>
    <property type="match status" value="1"/>
</dbReference>
<dbReference type="SUPFAM" id="SSF51735">
    <property type="entry name" value="NAD(P)-binding Rossmann-fold domains"/>
    <property type="match status" value="1"/>
</dbReference>
<dbReference type="AlphaFoldDB" id="A0A7Z7ESP4"/>
<dbReference type="Proteomes" id="UP000287766">
    <property type="component" value="Unassembled WGS sequence"/>
</dbReference>